<dbReference type="InterPro" id="IPR000979">
    <property type="entry name" value="Phosphodiesterase_MJ0936/Vps29"/>
</dbReference>
<dbReference type="SUPFAM" id="SSF56300">
    <property type="entry name" value="Metallo-dependent phosphatases"/>
    <property type="match status" value="1"/>
</dbReference>
<evidence type="ECO:0000313" key="5">
    <source>
        <dbReference type="Proteomes" id="UP000315995"/>
    </source>
</evidence>
<dbReference type="GO" id="GO:0016787">
    <property type="term" value="F:hydrolase activity"/>
    <property type="evidence" value="ECO:0007669"/>
    <property type="project" value="UniProtKB-UniRule"/>
</dbReference>
<dbReference type="PANTHER" id="PTHR11124">
    <property type="entry name" value="VACUOLAR SORTING PROTEIN VPS29"/>
    <property type="match status" value="1"/>
</dbReference>
<keyword evidence="2" id="KW-0479">Metal-binding</keyword>
<evidence type="ECO:0000259" key="3">
    <source>
        <dbReference type="Pfam" id="PF12850"/>
    </source>
</evidence>
<comment type="cofactor">
    <cofactor evidence="2">
        <name>a divalent metal cation</name>
        <dbReference type="ChEBI" id="CHEBI:60240"/>
    </cofactor>
</comment>
<comment type="similarity">
    <text evidence="1 2">Belongs to the metallophosphoesterase superfamily. YfcE family.</text>
</comment>
<dbReference type="InterPro" id="IPR024654">
    <property type="entry name" value="Calcineurin-like_PHP_lpxH"/>
</dbReference>
<dbReference type="InterPro" id="IPR029052">
    <property type="entry name" value="Metallo-depent_PP-like"/>
</dbReference>
<evidence type="ECO:0000313" key="4">
    <source>
        <dbReference type="EMBL" id="QDG49621.1"/>
    </source>
</evidence>
<proteinExistence type="inferred from homology"/>
<dbReference type="Proteomes" id="UP000315995">
    <property type="component" value="Chromosome"/>
</dbReference>
<evidence type="ECO:0000256" key="2">
    <source>
        <dbReference type="RuleBase" id="RU362039"/>
    </source>
</evidence>
<accession>A0A5B8XY45</accession>
<sequence>MGNITLGILSDTHGWLDPELVDVFRDKDVDLLIHAGDIGTEDVVHQLEELAPVQVVKGNIDGGELRFYPEEVVFDVGPRKVAMRHIAGSPSRPRKAARELLARERPDVFICGHSHIPVVGRVKGALWINPGACGRVGFHDQRFAALLYVDEDTGEFEMERIHLGPRARLGAKQ</sequence>
<dbReference type="Gene3D" id="3.60.21.10">
    <property type="match status" value="1"/>
</dbReference>
<dbReference type="NCBIfam" id="TIGR00040">
    <property type="entry name" value="yfcE"/>
    <property type="match status" value="1"/>
</dbReference>
<name>A0A4Y6PMV2_PERCE</name>
<accession>A0A4Y6PMV2</accession>
<gene>
    <name evidence="4" type="ORF">FIV42_02355</name>
</gene>
<dbReference type="GO" id="GO:0046872">
    <property type="term" value="F:metal ion binding"/>
    <property type="evidence" value="ECO:0007669"/>
    <property type="project" value="UniProtKB-KW"/>
</dbReference>
<dbReference type="EC" id="3.1.4.-" evidence="2"/>
<dbReference type="OrthoDB" id="9785951at2"/>
<protein>
    <recommendedName>
        <fullName evidence="2">Phosphoesterase</fullName>
        <ecNumber evidence="2">3.1.4.-</ecNumber>
    </recommendedName>
</protein>
<dbReference type="AlphaFoldDB" id="A0A4Y6PMV2"/>
<dbReference type="EMBL" id="CP041186">
    <property type="protein sequence ID" value="QDG49621.1"/>
    <property type="molecule type" value="Genomic_DNA"/>
</dbReference>
<feature type="domain" description="Calcineurin-like phosphoesterase" evidence="3">
    <location>
        <begin position="5"/>
        <end position="151"/>
    </location>
</feature>
<organism evidence="4 5">
    <name type="scientific">Persicimonas caeni</name>
    <dbReference type="NCBI Taxonomy" id="2292766"/>
    <lineage>
        <taxon>Bacteria</taxon>
        <taxon>Deltaproteobacteria</taxon>
        <taxon>Bradymonadales</taxon>
        <taxon>Bradymonadaceae</taxon>
        <taxon>Persicimonas</taxon>
    </lineage>
</organism>
<reference evidence="4 5" key="1">
    <citation type="submission" date="2019-06" db="EMBL/GenBank/DDBJ databases">
        <title>Persicimonas caeni gen. nov., sp. nov., a predatory bacterium isolated from solar saltern.</title>
        <authorList>
            <person name="Wang S."/>
        </authorList>
    </citation>
    <scope>NUCLEOTIDE SEQUENCE [LARGE SCALE GENOMIC DNA]</scope>
    <source>
        <strain evidence="4 5">YN101</strain>
    </source>
</reference>
<keyword evidence="5" id="KW-1185">Reference proteome</keyword>
<dbReference type="RefSeq" id="WP_141196118.1">
    <property type="nucleotide sequence ID" value="NZ_CP041186.1"/>
</dbReference>
<evidence type="ECO:0000256" key="1">
    <source>
        <dbReference type="ARBA" id="ARBA00008950"/>
    </source>
</evidence>
<dbReference type="Pfam" id="PF12850">
    <property type="entry name" value="Metallophos_2"/>
    <property type="match status" value="1"/>
</dbReference>